<evidence type="ECO:0000313" key="2">
    <source>
        <dbReference type="Proteomes" id="UP000036106"/>
    </source>
</evidence>
<reference evidence="2" key="1">
    <citation type="submission" date="2015-07" db="EMBL/GenBank/DDBJ databases">
        <title>Lactobacillus ginsenosidimutans/EMML 3141/ whole genome sequencing.</title>
        <authorList>
            <person name="Kim M.K."/>
            <person name="Im W.-T."/>
            <person name="Srinivasan S."/>
            <person name="Lee J.-J."/>
        </authorList>
    </citation>
    <scope>NUCLEOTIDE SEQUENCE [LARGE SCALE GENOMIC DNA]</scope>
    <source>
        <strain evidence="2">EMML 3041</strain>
    </source>
</reference>
<proteinExistence type="predicted"/>
<accession>A0A0H4QJQ6</accession>
<organism evidence="1 2">
    <name type="scientific">Companilactobacillus ginsenosidimutans</name>
    <dbReference type="NCBI Taxonomy" id="1007676"/>
    <lineage>
        <taxon>Bacteria</taxon>
        <taxon>Bacillati</taxon>
        <taxon>Bacillota</taxon>
        <taxon>Bacilli</taxon>
        <taxon>Lactobacillales</taxon>
        <taxon>Lactobacillaceae</taxon>
        <taxon>Companilactobacillus</taxon>
    </lineage>
</organism>
<dbReference type="KEGG" id="lgn:ABM34_04770"/>
<dbReference type="STRING" id="1007676.ABM34_04770"/>
<dbReference type="AlphaFoldDB" id="A0A0H4QJQ6"/>
<dbReference type="RefSeq" id="WP_048703838.1">
    <property type="nucleotide sequence ID" value="NZ_CP012034.1"/>
</dbReference>
<protein>
    <submittedName>
        <fullName evidence="1">Uncharacterized protein</fullName>
    </submittedName>
</protein>
<evidence type="ECO:0000313" key="1">
    <source>
        <dbReference type="EMBL" id="AKP66908.1"/>
    </source>
</evidence>
<sequence length="103" mass="11250">MKKRRFIAGVILGSIAGFVVSKLLVSEDGQRILENVKTIRGDFNNGGFGLGDKDRLVNDFNEKTESLKKSLVGKTDARDDEEATDIVFDEDDIKGTGKDGDQA</sequence>
<gene>
    <name evidence="1" type="ORF">ABM34_04770</name>
</gene>
<dbReference type="Proteomes" id="UP000036106">
    <property type="component" value="Chromosome"/>
</dbReference>
<name>A0A0H4QJQ6_9LACO</name>
<dbReference type="OrthoDB" id="2324868at2"/>
<dbReference type="EMBL" id="CP012034">
    <property type="protein sequence ID" value="AKP66908.1"/>
    <property type="molecule type" value="Genomic_DNA"/>
</dbReference>
<dbReference type="PATRIC" id="fig|1007676.4.peg.946"/>
<keyword evidence="2" id="KW-1185">Reference proteome</keyword>